<reference evidence="1 2" key="1">
    <citation type="submission" date="2017-02" db="EMBL/GenBank/DDBJ databases">
        <title>Draft genome sequence of Moraxella porci CCUG 54912T type strain.</title>
        <authorList>
            <person name="Salva-Serra F."/>
            <person name="Engstrom-Jakobsson H."/>
            <person name="Thorell K."/>
            <person name="Jaen-Luchoro D."/>
            <person name="Gonzales-Siles L."/>
            <person name="Karlsson R."/>
            <person name="Yazdan S."/>
            <person name="Boulund F."/>
            <person name="Johnning A."/>
            <person name="Engstrand L."/>
            <person name="Kristiansson E."/>
            <person name="Moore E."/>
        </authorList>
    </citation>
    <scope>NUCLEOTIDE SEQUENCE [LARGE SCALE GENOMIC DNA]</scope>
    <source>
        <strain evidence="1 2">CCUG 54912</strain>
    </source>
</reference>
<evidence type="ECO:0000313" key="2">
    <source>
        <dbReference type="Proteomes" id="UP000190683"/>
    </source>
</evidence>
<gene>
    <name evidence="1" type="ORF">B0681_04290</name>
</gene>
<evidence type="ECO:0000313" key="1">
    <source>
        <dbReference type="EMBL" id="OOS25254.1"/>
    </source>
</evidence>
<dbReference type="STRING" id="573983.B0681_04290"/>
<dbReference type="RefSeq" id="WP_078317523.1">
    <property type="nucleotide sequence ID" value="NZ_MUYV01000005.1"/>
</dbReference>
<protein>
    <submittedName>
        <fullName evidence="1">Uncharacterized protein</fullName>
    </submittedName>
</protein>
<keyword evidence="2" id="KW-1185">Reference proteome</keyword>
<dbReference type="AlphaFoldDB" id="A0A1T0CSF6"/>
<accession>A0A1T0CSF6</accession>
<sequence>MMFWEILATVFCGFLLAGLVMPIRLFYKGTPKWLVPVAAGIGMIGFQVYSEYSWANNTIAKLPDDSVVVATVPKKTWFRPWSYVKPQVFQFVVLDKRSIQASADNPALKKATLYFFERRAAAHPLGISIDCNKPALGFDDQTNQAITKILCGQ</sequence>
<comment type="caution">
    <text evidence="1">The sequence shown here is derived from an EMBL/GenBank/DDBJ whole genome shotgun (WGS) entry which is preliminary data.</text>
</comment>
<name>A0A1T0CSF6_9GAMM</name>
<proteinExistence type="predicted"/>
<organism evidence="1 2">
    <name type="scientific">Moraxella porci DSM 25326</name>
    <dbReference type="NCBI Taxonomy" id="573983"/>
    <lineage>
        <taxon>Bacteria</taxon>
        <taxon>Pseudomonadati</taxon>
        <taxon>Pseudomonadota</taxon>
        <taxon>Gammaproteobacteria</taxon>
        <taxon>Moraxellales</taxon>
        <taxon>Moraxellaceae</taxon>
        <taxon>Moraxella</taxon>
    </lineage>
</organism>
<dbReference type="EMBL" id="MUYV01000005">
    <property type="protein sequence ID" value="OOS25254.1"/>
    <property type="molecule type" value="Genomic_DNA"/>
</dbReference>
<dbReference type="Proteomes" id="UP000190683">
    <property type="component" value="Unassembled WGS sequence"/>
</dbReference>